<organism evidence="1 2">
    <name type="scientific">Bacillus salitolerans</name>
    <dbReference type="NCBI Taxonomy" id="1437434"/>
    <lineage>
        <taxon>Bacteria</taxon>
        <taxon>Bacillati</taxon>
        <taxon>Bacillota</taxon>
        <taxon>Bacilli</taxon>
        <taxon>Bacillales</taxon>
        <taxon>Bacillaceae</taxon>
        <taxon>Bacillus</taxon>
    </lineage>
</organism>
<name>A0ABW4LTC7_9BACI</name>
<dbReference type="RefSeq" id="WP_377929617.1">
    <property type="nucleotide sequence ID" value="NZ_JBHUEM010000045.1"/>
</dbReference>
<evidence type="ECO:0000313" key="2">
    <source>
        <dbReference type="Proteomes" id="UP001597214"/>
    </source>
</evidence>
<accession>A0ABW4LTC7</accession>
<protein>
    <submittedName>
        <fullName evidence="1">Uncharacterized protein</fullName>
    </submittedName>
</protein>
<dbReference type="Proteomes" id="UP001597214">
    <property type="component" value="Unassembled WGS sequence"/>
</dbReference>
<evidence type="ECO:0000313" key="1">
    <source>
        <dbReference type="EMBL" id="MFD1738409.1"/>
    </source>
</evidence>
<dbReference type="EMBL" id="JBHUEM010000045">
    <property type="protein sequence ID" value="MFD1738409.1"/>
    <property type="molecule type" value="Genomic_DNA"/>
</dbReference>
<reference evidence="2" key="1">
    <citation type="journal article" date="2019" name="Int. J. Syst. Evol. Microbiol.">
        <title>The Global Catalogue of Microorganisms (GCM) 10K type strain sequencing project: providing services to taxonomists for standard genome sequencing and annotation.</title>
        <authorList>
            <consortium name="The Broad Institute Genomics Platform"/>
            <consortium name="The Broad Institute Genome Sequencing Center for Infectious Disease"/>
            <person name="Wu L."/>
            <person name="Ma J."/>
        </authorList>
    </citation>
    <scope>NUCLEOTIDE SEQUENCE [LARGE SCALE GENOMIC DNA]</scope>
    <source>
        <strain evidence="2">CCUG 49339</strain>
    </source>
</reference>
<sequence>MAKLKRLVISEDAIVDVVVPVTDEELKDRQKQYFPQFFKELCNLILK</sequence>
<gene>
    <name evidence="1" type="ORF">ACFSCX_17950</name>
</gene>
<keyword evidence="2" id="KW-1185">Reference proteome</keyword>
<proteinExistence type="predicted"/>
<comment type="caution">
    <text evidence="1">The sequence shown here is derived from an EMBL/GenBank/DDBJ whole genome shotgun (WGS) entry which is preliminary data.</text>
</comment>